<keyword evidence="2" id="KW-1185">Reference proteome</keyword>
<name>A0A4Y2X2A7_ARAVE</name>
<dbReference type="AlphaFoldDB" id="A0A4Y2X2A7"/>
<organism evidence="1 2">
    <name type="scientific">Araneus ventricosus</name>
    <name type="common">Orbweaver spider</name>
    <name type="synonym">Epeira ventricosa</name>
    <dbReference type="NCBI Taxonomy" id="182803"/>
    <lineage>
        <taxon>Eukaryota</taxon>
        <taxon>Metazoa</taxon>
        <taxon>Ecdysozoa</taxon>
        <taxon>Arthropoda</taxon>
        <taxon>Chelicerata</taxon>
        <taxon>Arachnida</taxon>
        <taxon>Araneae</taxon>
        <taxon>Araneomorphae</taxon>
        <taxon>Entelegynae</taxon>
        <taxon>Araneoidea</taxon>
        <taxon>Araneidae</taxon>
        <taxon>Araneus</taxon>
    </lineage>
</organism>
<dbReference type="Proteomes" id="UP000499080">
    <property type="component" value="Unassembled WGS sequence"/>
</dbReference>
<protein>
    <submittedName>
        <fullName evidence="1">Uncharacterized protein</fullName>
    </submittedName>
</protein>
<comment type="caution">
    <text evidence="1">The sequence shown here is derived from an EMBL/GenBank/DDBJ whole genome shotgun (WGS) entry which is preliminary data.</text>
</comment>
<gene>
    <name evidence="1" type="ORF">AVEN_89557_1</name>
</gene>
<proteinExistence type="predicted"/>
<accession>A0A4Y2X2A7</accession>
<evidence type="ECO:0000313" key="2">
    <source>
        <dbReference type="Proteomes" id="UP000499080"/>
    </source>
</evidence>
<sequence>MSLNTQCQREPTAGKLSWDLAAANGIIFSRQTAYRRIAEKGLHGIGGMSCTQHIAGESPFFIEPGIPFFVTASWAHVLFPDESRFSI</sequence>
<reference evidence="1 2" key="1">
    <citation type="journal article" date="2019" name="Sci. Rep.">
        <title>Orb-weaving spider Araneus ventricosus genome elucidates the spidroin gene catalogue.</title>
        <authorList>
            <person name="Kono N."/>
            <person name="Nakamura H."/>
            <person name="Ohtoshi R."/>
            <person name="Moran D.A.P."/>
            <person name="Shinohara A."/>
            <person name="Yoshida Y."/>
            <person name="Fujiwara M."/>
            <person name="Mori M."/>
            <person name="Tomita M."/>
            <person name="Arakawa K."/>
        </authorList>
    </citation>
    <scope>NUCLEOTIDE SEQUENCE [LARGE SCALE GENOMIC DNA]</scope>
</reference>
<evidence type="ECO:0000313" key="1">
    <source>
        <dbReference type="EMBL" id="GBO42237.1"/>
    </source>
</evidence>
<dbReference type="EMBL" id="BGPR01068247">
    <property type="protein sequence ID" value="GBO42237.1"/>
    <property type="molecule type" value="Genomic_DNA"/>
</dbReference>